<feature type="binding site" evidence="9">
    <location>
        <position position="21"/>
    </location>
    <ligand>
        <name>Mg(2+)</name>
        <dbReference type="ChEBI" id="CHEBI:18420"/>
    </ligand>
</feature>
<reference evidence="10" key="1">
    <citation type="submission" date="2019-12" db="EMBL/GenBank/DDBJ databases">
        <authorList>
            <person name="Cremers G."/>
        </authorList>
    </citation>
    <scope>NUCLEOTIDE SEQUENCE</scope>
    <source>
        <strain evidence="10">Vvax</strain>
    </source>
</reference>
<dbReference type="EMBL" id="LR743508">
    <property type="protein sequence ID" value="CAA2109954.1"/>
    <property type="molecule type" value="Genomic_DNA"/>
</dbReference>
<comment type="subunit">
    <text evidence="1 9">Homodimer.</text>
</comment>
<dbReference type="GO" id="GO:0005829">
    <property type="term" value="C:cytosol"/>
    <property type="evidence" value="ECO:0007669"/>
    <property type="project" value="TreeGrafter"/>
</dbReference>
<gene>
    <name evidence="9 10" type="primary">phnX</name>
    <name evidence="10" type="ORF">VVAX_06226</name>
</gene>
<protein>
    <recommendedName>
        <fullName evidence="8 9">Phosphonoacetaldehyde hydrolase</fullName>
        <shortName evidence="9">Phosphonatase</shortName>
        <ecNumber evidence="8 9">3.11.1.1</ecNumber>
    </recommendedName>
    <alternativeName>
        <fullName evidence="9">Phosphonoacetaldehyde phosphonohydrolase</fullName>
    </alternativeName>
</protein>
<dbReference type="CDD" id="cd02586">
    <property type="entry name" value="HAD_PHN"/>
    <property type="match status" value="1"/>
</dbReference>
<name>A0A679J8E4_VARPD</name>
<feature type="active site" description="Schiff-base intermediate with substrate" evidence="9">
    <location>
        <position position="62"/>
    </location>
</feature>
<evidence type="ECO:0000256" key="9">
    <source>
        <dbReference type="HAMAP-Rule" id="MF_01375"/>
    </source>
</evidence>
<dbReference type="GO" id="GO:0050194">
    <property type="term" value="F:phosphonoacetaldehyde hydrolase activity"/>
    <property type="evidence" value="ECO:0007669"/>
    <property type="project" value="UniProtKB-UniRule"/>
</dbReference>
<feature type="active site" description="Nucleophile" evidence="9">
    <location>
        <position position="21"/>
    </location>
</feature>
<evidence type="ECO:0000256" key="1">
    <source>
        <dbReference type="ARBA" id="ARBA00011738"/>
    </source>
</evidence>
<dbReference type="EC" id="3.11.1.1" evidence="8 9"/>
<dbReference type="SFLD" id="SFLDG01135">
    <property type="entry name" value="C1.5.6:_HAD__Beta-PGM__Phospha"/>
    <property type="match status" value="1"/>
</dbReference>
<dbReference type="Pfam" id="PF00702">
    <property type="entry name" value="Hydrolase"/>
    <property type="match status" value="1"/>
</dbReference>
<dbReference type="GO" id="GO:0000287">
    <property type="term" value="F:magnesium ion binding"/>
    <property type="evidence" value="ECO:0007669"/>
    <property type="project" value="UniProtKB-UniRule"/>
</dbReference>
<dbReference type="HAMAP" id="MF_01375">
    <property type="entry name" value="PhnX"/>
    <property type="match status" value="1"/>
</dbReference>
<dbReference type="GO" id="GO:0008967">
    <property type="term" value="F:phosphoglycolate phosphatase activity"/>
    <property type="evidence" value="ECO:0007669"/>
    <property type="project" value="TreeGrafter"/>
</dbReference>
<dbReference type="InterPro" id="IPR006439">
    <property type="entry name" value="HAD-SF_hydro_IA"/>
</dbReference>
<comment type="catalytic activity">
    <reaction evidence="6 9">
        <text>phosphonoacetaldehyde + H2O = acetaldehyde + phosphate + H(+)</text>
        <dbReference type="Rhea" id="RHEA:18905"/>
        <dbReference type="ChEBI" id="CHEBI:15343"/>
        <dbReference type="ChEBI" id="CHEBI:15377"/>
        <dbReference type="ChEBI" id="CHEBI:15378"/>
        <dbReference type="ChEBI" id="CHEBI:43474"/>
        <dbReference type="ChEBI" id="CHEBI:58383"/>
        <dbReference type="EC" id="3.11.1.1"/>
    </reaction>
</comment>
<dbReference type="NCBIfam" id="TIGR01509">
    <property type="entry name" value="HAD-SF-IA-v3"/>
    <property type="match status" value="1"/>
</dbReference>
<dbReference type="SFLD" id="SFLDS00003">
    <property type="entry name" value="Haloacid_Dehalogenase"/>
    <property type="match status" value="1"/>
</dbReference>
<dbReference type="Gene3D" id="1.10.150.240">
    <property type="entry name" value="Putative phosphatase, domain 2"/>
    <property type="match status" value="1"/>
</dbReference>
<keyword evidence="3 9" id="KW-0378">Hydrolase</keyword>
<keyword evidence="2 9" id="KW-0479">Metal-binding</keyword>
<evidence type="ECO:0000313" key="10">
    <source>
        <dbReference type="EMBL" id="CAA2109954.1"/>
    </source>
</evidence>
<proteinExistence type="inferred from homology"/>
<evidence type="ECO:0000256" key="7">
    <source>
        <dbReference type="ARBA" id="ARBA00056573"/>
    </source>
</evidence>
<sequence>MNAPSNHPALTDHRLQAVIFDWAGTLVDFGSLAPTQIFVEAFASFGIRISLAQARGPMGLSKRDHIRTLLEEPAIRSQWVEHFGAAPADKDIDALYERFMPMQIDKVGEYSQPIPGAIDTLAWLRAQGLKIGSCSGYPRQVLDVLLPLAAKAGIVPDHVVAGDELPAGGRPGPYMALANVLALKIGDVRACIKVDDTTPGIEEGRNAGMWCVGLTLSGNEVGLTEQALHALPAAEREALRAAAEQRLRAAGAHVVIDSVADLPRAVQEIARLQREA</sequence>
<evidence type="ECO:0000256" key="4">
    <source>
        <dbReference type="ARBA" id="ARBA00022842"/>
    </source>
</evidence>
<dbReference type="FunFam" id="1.10.150.240:FF:000006">
    <property type="entry name" value="Phosphonoacetaldehyde hydrolase"/>
    <property type="match status" value="1"/>
</dbReference>
<dbReference type="SFLD" id="SFLDG01129">
    <property type="entry name" value="C1.5:_HAD__Beta-PGM__Phosphata"/>
    <property type="match status" value="1"/>
</dbReference>
<evidence type="ECO:0000256" key="3">
    <source>
        <dbReference type="ARBA" id="ARBA00022801"/>
    </source>
</evidence>
<keyword evidence="4 9" id="KW-0460">Magnesium</keyword>
<evidence type="ECO:0000256" key="6">
    <source>
        <dbReference type="ARBA" id="ARBA00052005"/>
    </source>
</evidence>
<evidence type="ECO:0000256" key="2">
    <source>
        <dbReference type="ARBA" id="ARBA00022723"/>
    </source>
</evidence>
<dbReference type="InterPro" id="IPR023214">
    <property type="entry name" value="HAD_sf"/>
</dbReference>
<dbReference type="AlphaFoldDB" id="A0A679J8E4"/>
<dbReference type="InterPro" id="IPR050155">
    <property type="entry name" value="HAD-like_hydrolase_sf"/>
</dbReference>
<keyword evidence="5 9" id="KW-0704">Schiff base</keyword>
<comment type="function">
    <text evidence="7 9">Involved in phosphonate degradation.</text>
</comment>
<comment type="similarity">
    <text evidence="9">Belongs to the HAD-like hydrolase superfamily. PhnX family.</text>
</comment>
<dbReference type="Gene3D" id="3.40.50.1000">
    <property type="entry name" value="HAD superfamily/HAD-like"/>
    <property type="match status" value="1"/>
</dbReference>
<evidence type="ECO:0000256" key="5">
    <source>
        <dbReference type="ARBA" id="ARBA00023270"/>
    </source>
</evidence>
<dbReference type="GO" id="GO:0006281">
    <property type="term" value="P:DNA repair"/>
    <property type="evidence" value="ECO:0007669"/>
    <property type="project" value="TreeGrafter"/>
</dbReference>
<accession>A0A679J8E4</accession>
<dbReference type="PANTHER" id="PTHR43434">
    <property type="entry name" value="PHOSPHOGLYCOLATE PHOSPHATASE"/>
    <property type="match status" value="1"/>
</dbReference>
<dbReference type="RefSeq" id="WP_339094113.1">
    <property type="nucleotide sequence ID" value="NZ_LR743508.1"/>
</dbReference>
<dbReference type="PANTHER" id="PTHR43434:SF19">
    <property type="entry name" value="PHOSPHONOACETALDEHYDE HYDROLASE"/>
    <property type="match status" value="1"/>
</dbReference>
<feature type="binding site" evidence="9">
    <location>
        <position position="23"/>
    </location>
    <ligand>
        <name>Mg(2+)</name>
        <dbReference type="ChEBI" id="CHEBI:18420"/>
    </ligand>
</feature>
<dbReference type="InterPro" id="IPR023198">
    <property type="entry name" value="PGP-like_dom2"/>
</dbReference>
<comment type="cofactor">
    <cofactor evidence="9">
        <name>Mg(2+)</name>
        <dbReference type="ChEBI" id="CHEBI:18420"/>
    </cofactor>
    <text evidence="9">Binds 1 Mg(2+) ion per subunit.</text>
</comment>
<dbReference type="InterPro" id="IPR006323">
    <property type="entry name" value="Phosphonoacetald_hydro"/>
</dbReference>
<evidence type="ECO:0000256" key="8">
    <source>
        <dbReference type="ARBA" id="ARBA00066472"/>
    </source>
</evidence>
<dbReference type="InterPro" id="IPR036412">
    <property type="entry name" value="HAD-like_sf"/>
</dbReference>
<dbReference type="GO" id="GO:0019700">
    <property type="term" value="P:organic phosphonate catabolic process"/>
    <property type="evidence" value="ECO:0007669"/>
    <property type="project" value="InterPro"/>
</dbReference>
<dbReference type="NCBIfam" id="TIGR01422">
    <property type="entry name" value="phosphonatase"/>
    <property type="match status" value="1"/>
</dbReference>
<dbReference type="SUPFAM" id="SSF56784">
    <property type="entry name" value="HAD-like"/>
    <property type="match status" value="1"/>
</dbReference>
<organism evidence="10">
    <name type="scientific">Variovorax paradoxus</name>
    <dbReference type="NCBI Taxonomy" id="34073"/>
    <lineage>
        <taxon>Bacteria</taxon>
        <taxon>Pseudomonadati</taxon>
        <taxon>Pseudomonadota</taxon>
        <taxon>Betaproteobacteria</taxon>
        <taxon>Burkholderiales</taxon>
        <taxon>Comamonadaceae</taxon>
        <taxon>Variovorax</taxon>
    </lineage>
</organism>
<feature type="binding site" evidence="9">
    <location>
        <position position="196"/>
    </location>
    <ligand>
        <name>Mg(2+)</name>
        <dbReference type="ChEBI" id="CHEBI:18420"/>
    </ligand>
</feature>